<feature type="transmembrane region" description="Helical" evidence="1">
    <location>
        <begin position="153"/>
        <end position="176"/>
    </location>
</feature>
<dbReference type="Proteomes" id="UP000237347">
    <property type="component" value="Unassembled WGS sequence"/>
</dbReference>
<evidence type="ECO:0000313" key="4">
    <source>
        <dbReference type="Proteomes" id="UP000237347"/>
    </source>
</evidence>
<evidence type="ECO:0000313" key="3">
    <source>
        <dbReference type="EMBL" id="KAK7835019.1"/>
    </source>
</evidence>
<feature type="transmembrane region" description="Helical" evidence="1">
    <location>
        <begin position="117"/>
        <end position="141"/>
    </location>
</feature>
<keyword evidence="4" id="KW-1185">Reference proteome</keyword>
<dbReference type="EMBL" id="PKMF04000378">
    <property type="protein sequence ID" value="KAK7835019.1"/>
    <property type="molecule type" value="Genomic_DNA"/>
</dbReference>
<sequence length="268" mass="30584">MKRGFLPLLNKNGQTPEEVFTKNHEDLVKEGGDWLISTSDACSVVAGLFVSIAFSTATALPDGIDGNKHSKASKIFAGSSFVSFYSSLLAVVMFLAILTSGCRERDFRHALPWKLLLGLTAFYMSIASTLISFTTGHFFIFRDQLKFVSSTSYMVAYLLVTLFSMGVFPLYFHLAWATLKKVPQLSTFQSYSRVQWFRLLIDKLFPPILMLDLYCVFYFNKVKHLSIYLFLHIKLENYYINITKNRENFLQNTTKILKNDPNGSTYDL</sequence>
<dbReference type="AlphaFoldDB" id="A0AAW0K940"/>
<keyword evidence="1" id="KW-0472">Membrane</keyword>
<keyword evidence="1" id="KW-0812">Transmembrane</keyword>
<proteinExistence type="predicted"/>
<reference evidence="3 4" key="1">
    <citation type="journal article" date="2018" name="Sci. Data">
        <title>The draft genome sequence of cork oak.</title>
        <authorList>
            <person name="Ramos A.M."/>
            <person name="Usie A."/>
            <person name="Barbosa P."/>
            <person name="Barros P.M."/>
            <person name="Capote T."/>
            <person name="Chaves I."/>
            <person name="Simoes F."/>
            <person name="Abreu I."/>
            <person name="Carrasquinho I."/>
            <person name="Faro C."/>
            <person name="Guimaraes J.B."/>
            <person name="Mendonca D."/>
            <person name="Nobrega F."/>
            <person name="Rodrigues L."/>
            <person name="Saibo N.J.M."/>
            <person name="Varela M.C."/>
            <person name="Egas C."/>
            <person name="Matos J."/>
            <person name="Miguel C.M."/>
            <person name="Oliveira M.M."/>
            <person name="Ricardo C.P."/>
            <person name="Goncalves S."/>
        </authorList>
    </citation>
    <scope>NUCLEOTIDE SEQUENCE [LARGE SCALE GENOMIC DNA]</scope>
    <source>
        <strain evidence="4">cv. HL8</strain>
    </source>
</reference>
<dbReference type="PANTHER" id="PTHR24177">
    <property type="entry name" value="CASKIN"/>
    <property type="match status" value="1"/>
</dbReference>
<dbReference type="Pfam" id="PF13962">
    <property type="entry name" value="PGG"/>
    <property type="match status" value="1"/>
</dbReference>
<gene>
    <name evidence="3" type="ORF">CFP56_023934</name>
</gene>
<accession>A0AAW0K940</accession>
<feature type="transmembrane region" description="Helical" evidence="1">
    <location>
        <begin position="75"/>
        <end position="97"/>
    </location>
</feature>
<organism evidence="3 4">
    <name type="scientific">Quercus suber</name>
    <name type="common">Cork oak</name>
    <dbReference type="NCBI Taxonomy" id="58331"/>
    <lineage>
        <taxon>Eukaryota</taxon>
        <taxon>Viridiplantae</taxon>
        <taxon>Streptophyta</taxon>
        <taxon>Embryophyta</taxon>
        <taxon>Tracheophyta</taxon>
        <taxon>Spermatophyta</taxon>
        <taxon>Magnoliopsida</taxon>
        <taxon>eudicotyledons</taxon>
        <taxon>Gunneridae</taxon>
        <taxon>Pentapetalae</taxon>
        <taxon>rosids</taxon>
        <taxon>fabids</taxon>
        <taxon>Fagales</taxon>
        <taxon>Fagaceae</taxon>
        <taxon>Quercus</taxon>
    </lineage>
</organism>
<evidence type="ECO:0000256" key="1">
    <source>
        <dbReference type="SAM" id="Phobius"/>
    </source>
</evidence>
<dbReference type="PANTHER" id="PTHR24177:SF103">
    <property type="entry name" value="PGG DOMAIN-CONTAINING PROTEIN"/>
    <property type="match status" value="1"/>
</dbReference>
<feature type="domain" description="PGG" evidence="2">
    <location>
        <begin position="34"/>
        <end position="139"/>
    </location>
</feature>
<dbReference type="InterPro" id="IPR026961">
    <property type="entry name" value="PGG_dom"/>
</dbReference>
<comment type="caution">
    <text evidence="3">The sequence shown here is derived from an EMBL/GenBank/DDBJ whole genome shotgun (WGS) entry which is preliminary data.</text>
</comment>
<dbReference type="GO" id="GO:0016020">
    <property type="term" value="C:membrane"/>
    <property type="evidence" value="ECO:0007669"/>
    <property type="project" value="TreeGrafter"/>
</dbReference>
<keyword evidence="1" id="KW-1133">Transmembrane helix</keyword>
<name>A0AAW0K940_QUESU</name>
<evidence type="ECO:0000259" key="2">
    <source>
        <dbReference type="Pfam" id="PF13962"/>
    </source>
</evidence>
<feature type="transmembrane region" description="Helical" evidence="1">
    <location>
        <begin position="196"/>
        <end position="219"/>
    </location>
</feature>
<protein>
    <recommendedName>
        <fullName evidence="2">PGG domain-containing protein</fullName>
    </recommendedName>
</protein>